<dbReference type="InterPro" id="IPR011049">
    <property type="entry name" value="Serralysin-like_metalloprot_C"/>
</dbReference>
<evidence type="ECO:0008006" key="3">
    <source>
        <dbReference type="Google" id="ProtNLM"/>
    </source>
</evidence>
<reference evidence="1 2" key="2">
    <citation type="submission" date="2018-07" db="EMBL/GenBank/DDBJ databases">
        <title>Diversity of Mesorhizobium strains in Brazil.</title>
        <authorList>
            <person name="Helene L.C.F."/>
            <person name="Dall'Agnol R."/>
            <person name="Delamuta J.R.M."/>
            <person name="Hungria M."/>
        </authorList>
    </citation>
    <scope>NUCLEOTIDE SEQUENCE [LARGE SCALE GENOMIC DNA]</scope>
    <source>
        <strain evidence="1 2">CNPSo 3140</strain>
    </source>
</reference>
<evidence type="ECO:0000313" key="2">
    <source>
        <dbReference type="Proteomes" id="UP000251956"/>
    </source>
</evidence>
<sequence>AVTAPDGVGSITVGGQTVALNGTHTTIPDGTRGSLDVWWNGSAIQYQYTLQHNYLESPATNNGQDLEAQPQFAVVVTDQDGSVGNGALTINIVDDQPTAIAPDAAVMLNTAGTTFIGKLDFDGNVDNNYGADGGDTRFAASLNGTDSGFTSGGRHILYSASQDGHTLTGFLDANGDGTYTAATDSAVFTVALNLDHSYAGTNDTYTVNLIGTVDGGAQTIDFSNGSAYNFVGGNGPWVGYIDKTSADHDLLVTPLSISGGTVSSGGTVNGTANALGVSGGASIGSGEGVRLDYVTGLAGSPGSSGDYGTQARQNETYTGHYDVNGATVSFGLNGSNSTSVELSAYIDSGSDSNSSNGSVTANEGTPDSVNAVAIQYNNASTVFSYAGHALNTFYVVSVGGHNFTVEFVNTSGTIHAIVGGIVDGTTLGLYGATNYSALQVDYYATNHISTNGSSVTGTPTSDTFQITGFGATSITPGQPVDLHLPVNVVDGDGDVANGVIGLYLMPSSPTTIDHSADSAGVSHVYTATSSQPDVIGSLFDDSISAAGVSGNHILYGGAGGNDTLTGGAGNDTLIASSGNNTMTGGAGTDTFVINAATWTSHGSIHDLITDYHSSENDVVDLSKVLDAVFGGAQADASSVSATKDVSGNVHIDVTHGGSTIEVATLAANAGISSTINIVYDDSHHTATVPVP</sequence>
<proteinExistence type="predicted"/>
<accession>A0A330GPX6</accession>
<name>A0A330GPX6_9HYPH</name>
<dbReference type="Gene3D" id="2.150.10.10">
    <property type="entry name" value="Serralysin-like metalloprotease, C-terminal"/>
    <property type="match status" value="1"/>
</dbReference>
<dbReference type="Proteomes" id="UP000251956">
    <property type="component" value="Unassembled WGS sequence"/>
</dbReference>
<gene>
    <name evidence="1" type="ORF">DPM35_30895</name>
</gene>
<dbReference type="RefSeq" id="WP_425373436.1">
    <property type="nucleotide sequence ID" value="NZ_QMBQ01000014.1"/>
</dbReference>
<dbReference type="PRINTS" id="PR00313">
    <property type="entry name" value="CABNDNGRPT"/>
</dbReference>
<feature type="non-terminal residue" evidence="1">
    <location>
        <position position="1"/>
    </location>
</feature>
<evidence type="ECO:0000313" key="1">
    <source>
        <dbReference type="EMBL" id="RAZ71380.1"/>
    </source>
</evidence>
<dbReference type="AlphaFoldDB" id="A0A330GPX6"/>
<comment type="caution">
    <text evidence="1">The sequence shown here is derived from an EMBL/GenBank/DDBJ whole genome shotgun (WGS) entry which is preliminary data.</text>
</comment>
<keyword evidence="2" id="KW-1185">Reference proteome</keyword>
<dbReference type="Pfam" id="PF00353">
    <property type="entry name" value="HemolysinCabind"/>
    <property type="match status" value="1"/>
</dbReference>
<dbReference type="SUPFAM" id="SSF51120">
    <property type="entry name" value="beta-Roll"/>
    <property type="match status" value="1"/>
</dbReference>
<dbReference type="EMBL" id="QMBQ01000014">
    <property type="protein sequence ID" value="RAZ71380.1"/>
    <property type="molecule type" value="Genomic_DNA"/>
</dbReference>
<protein>
    <recommendedName>
        <fullName evidence="3">Type I secretion C-terminal target domain-containing protein</fullName>
    </recommendedName>
</protein>
<dbReference type="InterPro" id="IPR001343">
    <property type="entry name" value="Hemolysn_Ca-bd"/>
</dbReference>
<reference evidence="2" key="1">
    <citation type="submission" date="2018-06" db="EMBL/GenBank/DDBJ databases">
        <authorList>
            <person name="Helene L.C."/>
            <person name="Dall'Agnol R."/>
            <person name="Delamuta J.R."/>
            <person name="Hungria M."/>
        </authorList>
    </citation>
    <scope>NUCLEOTIDE SEQUENCE [LARGE SCALE GENOMIC DNA]</scope>
    <source>
        <strain evidence="2">CNPSo 3140</strain>
    </source>
</reference>
<organism evidence="1 2">
    <name type="scientific">Mesorhizobium atlanticum</name>
    <dbReference type="NCBI Taxonomy" id="2233532"/>
    <lineage>
        <taxon>Bacteria</taxon>
        <taxon>Pseudomonadati</taxon>
        <taxon>Pseudomonadota</taxon>
        <taxon>Alphaproteobacteria</taxon>
        <taxon>Hyphomicrobiales</taxon>
        <taxon>Phyllobacteriaceae</taxon>
        <taxon>Mesorhizobium</taxon>
    </lineage>
</organism>
<dbReference type="GO" id="GO:0005509">
    <property type="term" value="F:calcium ion binding"/>
    <property type="evidence" value="ECO:0007669"/>
    <property type="project" value="InterPro"/>
</dbReference>